<dbReference type="SMART" id="SM00382">
    <property type="entry name" value="AAA"/>
    <property type="match status" value="1"/>
</dbReference>
<comment type="catalytic activity">
    <reaction evidence="5">
        <text>Hydrolysis of proteins in presence of ATP.</text>
        <dbReference type="EC" id="3.4.21.53"/>
    </reaction>
</comment>
<dbReference type="CDD" id="cd18139">
    <property type="entry name" value="HLD_clamp_RarA"/>
    <property type="match status" value="1"/>
</dbReference>
<dbReference type="InterPro" id="IPR027417">
    <property type="entry name" value="P-loop_NTPase"/>
</dbReference>
<dbReference type="InterPro" id="IPR003593">
    <property type="entry name" value="AAA+_ATPase"/>
</dbReference>
<dbReference type="InterPro" id="IPR014721">
    <property type="entry name" value="Ribsml_uS5_D2-typ_fold_subgr"/>
</dbReference>
<dbReference type="EC" id="3.4.21.53" evidence="5"/>
<dbReference type="Pfam" id="PF05362">
    <property type="entry name" value="Lon_C"/>
    <property type="match status" value="1"/>
</dbReference>
<dbReference type="InterPro" id="IPR000523">
    <property type="entry name" value="Mg_chelatse_chII-like_cat_dom"/>
</dbReference>
<evidence type="ECO:0000256" key="3">
    <source>
        <dbReference type="ARBA" id="ARBA00022825"/>
    </source>
</evidence>
<dbReference type="InterPro" id="IPR002078">
    <property type="entry name" value="Sigma_54_int"/>
</dbReference>
<sequence length="559" mass="61033">MTNFLIFIELLVTIIMGLYFFNALKGQQSSKVVVDKENKKEMEKLRKLRNINLTEPLTEKSRPSAFEEIIGQEKGIKALQAALCGPNPQHVLIYGPPGIGKTAAARLVLEDAKKRMNSPFKANAKFIEIDATTVRFDDRGIADPLIGSVHDPIYQGAGQLGVAGIPQPKPGAVTKAHGGVLFLDEIGELHPIEMNKLLKVLEDRKVFLDSAYYNSEDNNMPLYIKDIFDNGLPADFRLIGATTRNPDEIVPALRSRCVEIFFRALLPDEIEKIAQNSVDKVGLKIEEKAKEMVGRYASNGRDALNLIQLACGIAINDERTEINVDDVEWVIENGQYTPRLEKKVYDKPQIGFVNGLAVYGANMGTVMEIEATAMKSKFRKGTIKITGIVEEEEISGFNRKMVRKSMARCSAENVITVLEKVLNVNCEKYDIHVNFPGGSPVDGPSAGISISTAIYSAITGIPVDNEVAMTGEISLHGNVRPIGGVNAKIAAAIKAGAKKIIIPKDNWQDSFAALEGVNVIAVCNIREVLAIALIKDESSSNSITIDGNNSILTAKPFVS</sequence>
<dbReference type="Gene3D" id="3.30.230.10">
    <property type="match status" value="1"/>
</dbReference>
<evidence type="ECO:0000259" key="7">
    <source>
        <dbReference type="PROSITE" id="PS50045"/>
    </source>
</evidence>
<dbReference type="CDD" id="cd00009">
    <property type="entry name" value="AAA"/>
    <property type="match status" value="1"/>
</dbReference>
<feature type="domain" description="Lon proteolytic" evidence="8">
    <location>
        <begin position="347"/>
        <end position="535"/>
    </location>
</feature>
<gene>
    <name evidence="9" type="primary">lonB</name>
    <name evidence="9" type="ORF">ACJDUG_02975</name>
</gene>
<evidence type="ECO:0000313" key="10">
    <source>
        <dbReference type="Proteomes" id="UP001623591"/>
    </source>
</evidence>
<comment type="caution">
    <text evidence="9">The sequence shown here is derived from an EMBL/GenBank/DDBJ whole genome shotgun (WGS) entry which is preliminary data.</text>
</comment>
<feature type="domain" description="Sigma-54 factor interaction" evidence="7">
    <location>
        <begin position="91"/>
        <end position="263"/>
    </location>
</feature>
<dbReference type="RefSeq" id="WP_406768393.1">
    <property type="nucleotide sequence ID" value="NZ_JBJHZZ010000001.1"/>
</dbReference>
<proteinExistence type="inferred from homology"/>
<dbReference type="InterPro" id="IPR008269">
    <property type="entry name" value="Lon_proteolytic"/>
</dbReference>
<dbReference type="GO" id="GO:0008233">
    <property type="term" value="F:peptidase activity"/>
    <property type="evidence" value="ECO:0007669"/>
    <property type="project" value="UniProtKB-KW"/>
</dbReference>
<evidence type="ECO:0000256" key="5">
    <source>
        <dbReference type="PROSITE-ProRule" id="PRU01122"/>
    </source>
</evidence>
<feature type="active site" evidence="5">
    <location>
        <position position="445"/>
    </location>
</feature>
<evidence type="ECO:0000256" key="2">
    <source>
        <dbReference type="ARBA" id="ARBA00022801"/>
    </source>
</evidence>
<feature type="transmembrane region" description="Helical" evidence="6">
    <location>
        <begin position="6"/>
        <end position="24"/>
    </location>
</feature>
<dbReference type="SUPFAM" id="SSF54211">
    <property type="entry name" value="Ribosomal protein S5 domain 2-like"/>
    <property type="match status" value="1"/>
</dbReference>
<dbReference type="PANTHER" id="PTHR10046">
    <property type="entry name" value="ATP DEPENDENT LON PROTEASE FAMILY MEMBER"/>
    <property type="match status" value="1"/>
</dbReference>
<reference evidence="9 10" key="1">
    <citation type="submission" date="2024-11" db="EMBL/GenBank/DDBJ databases">
        <authorList>
            <person name="Heng Y.C."/>
            <person name="Lim A.C.H."/>
            <person name="Lee J.K.Y."/>
            <person name="Kittelmann S."/>
        </authorList>
    </citation>
    <scope>NUCLEOTIDE SEQUENCE [LARGE SCALE GENOMIC DNA]</scope>
    <source>
        <strain evidence="9 10">WILCCON 0185</strain>
    </source>
</reference>
<dbReference type="InterPro" id="IPR014251">
    <property type="entry name" value="Spore_LonB"/>
</dbReference>
<dbReference type="Proteomes" id="UP001623591">
    <property type="component" value="Unassembled WGS sequence"/>
</dbReference>
<dbReference type="PROSITE" id="PS50045">
    <property type="entry name" value="SIGMA54_INTERACT_4"/>
    <property type="match status" value="1"/>
</dbReference>
<dbReference type="Gene3D" id="3.40.50.300">
    <property type="entry name" value="P-loop containing nucleotide triphosphate hydrolases"/>
    <property type="match status" value="1"/>
</dbReference>
<dbReference type="EMBL" id="JBJHZZ010000001">
    <property type="protein sequence ID" value="MFL0245939.1"/>
    <property type="molecule type" value="Genomic_DNA"/>
</dbReference>
<dbReference type="InterPro" id="IPR020568">
    <property type="entry name" value="Ribosomal_Su5_D2-typ_SF"/>
</dbReference>
<accession>A0ABW8T490</accession>
<keyword evidence="3 5" id="KW-0720">Serine protease</keyword>
<evidence type="ECO:0000259" key="8">
    <source>
        <dbReference type="PROSITE" id="PS51786"/>
    </source>
</evidence>
<keyword evidence="6" id="KW-0472">Membrane</keyword>
<dbReference type="Pfam" id="PF01078">
    <property type="entry name" value="Mg_chelatase"/>
    <property type="match status" value="1"/>
</dbReference>
<keyword evidence="1 5" id="KW-0645">Protease</keyword>
<dbReference type="GO" id="GO:0006508">
    <property type="term" value="P:proteolysis"/>
    <property type="evidence" value="ECO:0007669"/>
    <property type="project" value="UniProtKB-KW"/>
</dbReference>
<evidence type="ECO:0000313" key="9">
    <source>
        <dbReference type="EMBL" id="MFL0245939.1"/>
    </source>
</evidence>
<keyword evidence="6" id="KW-0812">Transmembrane</keyword>
<protein>
    <recommendedName>
        <fullName evidence="5">endopeptidase La</fullName>
        <ecNumber evidence="5">3.4.21.53</ecNumber>
    </recommendedName>
</protein>
<comment type="subunit">
    <text evidence="4">Homohexamer. Organized in a ring with a central cavity.</text>
</comment>
<organism evidence="9 10">
    <name type="scientific">Candidatus Clostridium stratigraminis</name>
    <dbReference type="NCBI Taxonomy" id="3381661"/>
    <lineage>
        <taxon>Bacteria</taxon>
        <taxon>Bacillati</taxon>
        <taxon>Bacillota</taxon>
        <taxon>Clostridia</taxon>
        <taxon>Eubacteriales</taxon>
        <taxon>Clostridiaceae</taxon>
        <taxon>Clostridium</taxon>
    </lineage>
</organism>
<comment type="similarity">
    <text evidence="5">Belongs to the peptidase S16 family.</text>
</comment>
<keyword evidence="6" id="KW-1133">Transmembrane helix</keyword>
<name>A0ABW8T490_9CLOT</name>
<dbReference type="PROSITE" id="PS51786">
    <property type="entry name" value="LON_PROTEOLYTIC"/>
    <property type="match status" value="1"/>
</dbReference>
<dbReference type="SUPFAM" id="SSF52540">
    <property type="entry name" value="P-loop containing nucleoside triphosphate hydrolases"/>
    <property type="match status" value="1"/>
</dbReference>
<keyword evidence="10" id="KW-1185">Reference proteome</keyword>
<evidence type="ECO:0000256" key="4">
    <source>
        <dbReference type="ARBA" id="ARBA00026070"/>
    </source>
</evidence>
<keyword evidence="2 5" id="KW-0378">Hydrolase</keyword>
<feature type="active site" evidence="5">
    <location>
        <position position="488"/>
    </location>
</feature>
<dbReference type="PRINTS" id="PR00830">
    <property type="entry name" value="ENDOLAPTASE"/>
</dbReference>
<dbReference type="InterPro" id="IPR027065">
    <property type="entry name" value="Lon_Prtase"/>
</dbReference>
<evidence type="ECO:0000256" key="6">
    <source>
        <dbReference type="SAM" id="Phobius"/>
    </source>
</evidence>
<dbReference type="NCBIfam" id="TIGR02902">
    <property type="entry name" value="spore_lonB"/>
    <property type="match status" value="1"/>
</dbReference>
<evidence type="ECO:0000256" key="1">
    <source>
        <dbReference type="ARBA" id="ARBA00022670"/>
    </source>
</evidence>